<dbReference type="GO" id="GO:0005829">
    <property type="term" value="C:cytosol"/>
    <property type="evidence" value="ECO:0007669"/>
    <property type="project" value="UniProtKB-SubCell"/>
</dbReference>
<keyword evidence="9" id="KW-0963">Cytoplasm</keyword>
<evidence type="ECO:0000256" key="5">
    <source>
        <dbReference type="ARBA" id="ARBA00022833"/>
    </source>
</evidence>
<feature type="binding site" evidence="9">
    <location>
        <position position="245"/>
    </location>
    <ligand>
        <name>Zn(2+)</name>
        <dbReference type="ChEBI" id="CHEBI:29105"/>
    </ligand>
</feature>
<dbReference type="CDD" id="cd00757">
    <property type="entry name" value="ThiF_MoeB_HesA_family"/>
    <property type="match status" value="1"/>
</dbReference>
<keyword evidence="7 9" id="KW-0501">Molybdenum cofactor biosynthesis</keyword>
<feature type="active site" description="Cysteine persulfide intermediate; for sulfurtransferase activity" evidence="9">
    <location>
        <position position="686"/>
    </location>
</feature>
<dbReference type="GO" id="GO:0006777">
    <property type="term" value="P:Mo-molybdopterin cofactor biosynthetic process"/>
    <property type="evidence" value="ECO:0007669"/>
    <property type="project" value="UniProtKB-UniRule"/>
</dbReference>
<comment type="similarity">
    <text evidence="9">In the N-terminal section; belongs to the HesA/MoeB/ThiF family. UBA4 subfamily.</text>
</comment>
<keyword evidence="6 9" id="KW-0067">ATP-binding</keyword>
<feature type="coiled-coil region" evidence="10">
    <location>
        <begin position="1"/>
        <end position="31"/>
    </location>
</feature>
<evidence type="ECO:0000256" key="2">
    <source>
        <dbReference type="ARBA" id="ARBA00022679"/>
    </source>
</evidence>
<keyword evidence="5 9" id="KW-0862">Zinc</keyword>
<evidence type="ECO:0000313" key="13">
    <source>
        <dbReference type="Proteomes" id="UP000691718"/>
    </source>
</evidence>
<keyword evidence="4 9" id="KW-0547">Nucleotide-binding</keyword>
<evidence type="ECO:0000256" key="9">
    <source>
        <dbReference type="HAMAP-Rule" id="MF_03049"/>
    </source>
</evidence>
<dbReference type="GO" id="GO:0070566">
    <property type="term" value="F:adenylyltransferase activity"/>
    <property type="evidence" value="ECO:0007669"/>
    <property type="project" value="InterPro"/>
</dbReference>
<dbReference type="InterPro" id="IPR045886">
    <property type="entry name" value="ThiF/MoeB/HesA"/>
</dbReference>
<feature type="coiled-coil region" evidence="10">
    <location>
        <begin position="341"/>
        <end position="368"/>
    </location>
</feature>
<feature type="binding site" evidence="9">
    <location>
        <begin position="192"/>
        <end position="193"/>
    </location>
    <ligand>
        <name>ATP</name>
        <dbReference type="ChEBI" id="CHEBI:30616"/>
    </ligand>
</feature>
<feature type="domain" description="Rhodanese" evidence="11">
    <location>
        <begin position="633"/>
        <end position="730"/>
    </location>
</feature>
<gene>
    <name evidence="12" type="ORF">PAPOLLO_LOCUS8022</name>
</gene>
<dbReference type="Pfam" id="PF00581">
    <property type="entry name" value="Rhodanese"/>
    <property type="match status" value="1"/>
</dbReference>
<organism evidence="12 13">
    <name type="scientific">Parnassius apollo</name>
    <name type="common">Apollo butterfly</name>
    <name type="synonym">Papilio apollo</name>
    <dbReference type="NCBI Taxonomy" id="110799"/>
    <lineage>
        <taxon>Eukaryota</taxon>
        <taxon>Metazoa</taxon>
        <taxon>Ecdysozoa</taxon>
        <taxon>Arthropoda</taxon>
        <taxon>Hexapoda</taxon>
        <taxon>Insecta</taxon>
        <taxon>Pterygota</taxon>
        <taxon>Neoptera</taxon>
        <taxon>Endopterygota</taxon>
        <taxon>Lepidoptera</taxon>
        <taxon>Glossata</taxon>
        <taxon>Ditrysia</taxon>
        <taxon>Papilionoidea</taxon>
        <taxon>Papilionidae</taxon>
        <taxon>Parnassiinae</taxon>
        <taxon>Parnassini</taxon>
        <taxon>Parnassius</taxon>
        <taxon>Parnassius</taxon>
    </lineage>
</organism>
<feature type="binding site" evidence="9">
    <location>
        <position position="148"/>
    </location>
    <ligand>
        <name>ATP</name>
        <dbReference type="ChEBI" id="CHEBI:30616"/>
    </ligand>
</feature>
<evidence type="ECO:0000256" key="10">
    <source>
        <dbReference type="SAM" id="Coils"/>
    </source>
</evidence>
<evidence type="ECO:0000313" key="12">
    <source>
        <dbReference type="EMBL" id="CAG4968887.1"/>
    </source>
</evidence>
<dbReference type="OrthoDB" id="10261062at2759"/>
<dbReference type="EMBL" id="CAJQZP010000566">
    <property type="protein sequence ID" value="CAG4968887.1"/>
    <property type="molecule type" value="Genomic_DNA"/>
</dbReference>
<keyword evidence="3 9" id="KW-0479">Metal-binding</keyword>
<dbReference type="EC" id="2.7.7.-" evidence="9"/>
<comment type="caution">
    <text evidence="12">The sequence shown here is derived from an EMBL/GenBank/DDBJ whole genome shotgun (WGS) entry which is preliminary data.</text>
</comment>
<dbReference type="GO" id="GO:0002143">
    <property type="term" value="P:tRNA wobble position uridine thiolation"/>
    <property type="evidence" value="ECO:0007669"/>
    <property type="project" value="InterPro"/>
</dbReference>
<dbReference type="Proteomes" id="UP000691718">
    <property type="component" value="Unassembled WGS sequence"/>
</dbReference>
<comment type="subcellular location">
    <subcellularLocation>
        <location evidence="1">Cytoplasm</location>
        <location evidence="1">Cytosol</location>
    </subcellularLocation>
</comment>
<dbReference type="PANTHER" id="PTHR10953:SF102">
    <property type="entry name" value="ADENYLYLTRANSFERASE AND SULFURTRANSFERASE MOCS3"/>
    <property type="match status" value="1"/>
</dbReference>
<dbReference type="NCBIfam" id="NF004281">
    <property type="entry name" value="PRK05690.1"/>
    <property type="match status" value="1"/>
</dbReference>
<feature type="binding site" evidence="9">
    <location>
        <position position="103"/>
    </location>
    <ligand>
        <name>ATP</name>
        <dbReference type="ChEBI" id="CHEBI:30616"/>
    </ligand>
</feature>
<evidence type="ECO:0000259" key="11">
    <source>
        <dbReference type="PROSITE" id="PS50206"/>
    </source>
</evidence>
<dbReference type="GO" id="GO:0042292">
    <property type="term" value="F:URM1 activating enzyme activity"/>
    <property type="evidence" value="ECO:0007669"/>
    <property type="project" value="TreeGrafter"/>
</dbReference>
<dbReference type="GO" id="GO:0046872">
    <property type="term" value="F:metal ion binding"/>
    <property type="evidence" value="ECO:0007669"/>
    <property type="project" value="UniProtKB-KW"/>
</dbReference>
<keyword evidence="2 9" id="KW-0808">Transferase</keyword>
<feature type="binding site" evidence="9">
    <location>
        <position position="248"/>
    </location>
    <ligand>
        <name>Zn(2+)</name>
        <dbReference type="ChEBI" id="CHEBI:29105"/>
    </ligand>
</feature>
<keyword evidence="10" id="KW-0175">Coiled coil</keyword>
<dbReference type="Pfam" id="PF00899">
    <property type="entry name" value="ThiF"/>
    <property type="match status" value="1"/>
</dbReference>
<dbReference type="GO" id="GO:0005524">
    <property type="term" value="F:ATP binding"/>
    <property type="evidence" value="ECO:0007669"/>
    <property type="project" value="UniProtKB-KW"/>
</dbReference>
<evidence type="ECO:0000256" key="7">
    <source>
        <dbReference type="ARBA" id="ARBA00023150"/>
    </source>
</evidence>
<keyword evidence="8 9" id="KW-0511">Multifunctional enzyme</keyword>
<accession>A0A8S3WM42</accession>
<comment type="pathway">
    <text evidence="9">tRNA modification; 5-methoxycarbonylmethyl-2-thiouridine-tRNA biosynthesis.</text>
</comment>
<dbReference type="InterPro" id="IPR001763">
    <property type="entry name" value="Rhodanese-like_dom"/>
</dbReference>
<reference evidence="12" key="1">
    <citation type="submission" date="2021-04" db="EMBL/GenBank/DDBJ databases">
        <authorList>
            <person name="Tunstrom K."/>
        </authorList>
    </citation>
    <scope>NUCLEOTIDE SEQUENCE</scope>
</reference>
<feature type="binding site" evidence="9">
    <location>
        <position position="325"/>
    </location>
    <ligand>
        <name>Zn(2+)</name>
        <dbReference type="ChEBI" id="CHEBI:29105"/>
    </ligand>
</feature>
<comment type="caution">
    <text evidence="9">Lacks conserved residue(s) required for the propagation of feature annotation.</text>
</comment>
<evidence type="ECO:0000256" key="4">
    <source>
        <dbReference type="ARBA" id="ARBA00022741"/>
    </source>
</evidence>
<evidence type="ECO:0000256" key="6">
    <source>
        <dbReference type="ARBA" id="ARBA00022840"/>
    </source>
</evidence>
<evidence type="ECO:0000256" key="1">
    <source>
        <dbReference type="ARBA" id="ARBA00004514"/>
    </source>
</evidence>
<name>A0A8S3WM42_PARAO</name>
<dbReference type="AlphaFoldDB" id="A0A8S3WM42"/>
<dbReference type="HAMAP" id="MF_03049">
    <property type="entry name" value="MOCS3_Uba4"/>
    <property type="match status" value="1"/>
</dbReference>
<dbReference type="PANTHER" id="PTHR10953">
    <property type="entry name" value="UBIQUITIN-ACTIVATING ENZYME E1"/>
    <property type="match status" value="1"/>
</dbReference>
<comment type="cofactor">
    <cofactor evidence="9">
        <name>Zn(2+)</name>
        <dbReference type="ChEBI" id="CHEBI:29105"/>
    </cofactor>
    <text evidence="9">Binds 1 zinc ion per subunit.</text>
</comment>
<protein>
    <recommendedName>
        <fullName evidence="9">Adenylyltransferase and sulfurtransferase MOCS3 homolog</fullName>
    </recommendedName>
    <alternativeName>
        <fullName evidence="9">UBA4 homolog</fullName>
    </alternativeName>
    <alternativeName>
        <fullName evidence="9">Ubiquitin-like protein activator 4 homolog</fullName>
    </alternativeName>
    <domain>
        <recommendedName>
            <fullName evidence="9">Adenylyltransferase</fullName>
            <ecNumber evidence="9">2.7.7.-</ecNumber>
        </recommendedName>
    </domain>
    <domain>
        <recommendedName>
            <fullName evidence="9">Sulfurtransferase</fullName>
            <ecNumber evidence="9">2.8.1.-</ecNumber>
        </recommendedName>
    </domain>
</protein>
<dbReference type="PROSITE" id="PS50206">
    <property type="entry name" value="RHODANESE_3"/>
    <property type="match status" value="1"/>
</dbReference>
<dbReference type="SMART" id="SM00450">
    <property type="entry name" value="RHOD"/>
    <property type="match status" value="1"/>
</dbReference>
<dbReference type="InterPro" id="IPR028885">
    <property type="entry name" value="MOCS3/Uba4"/>
</dbReference>
<dbReference type="EC" id="2.8.1.-" evidence="9"/>
<keyword evidence="13" id="KW-1185">Reference proteome</keyword>
<feature type="binding site" evidence="9">
    <location>
        <position position="322"/>
    </location>
    <ligand>
        <name>Zn(2+)</name>
        <dbReference type="ChEBI" id="CHEBI:29105"/>
    </ligand>
</feature>
<evidence type="ECO:0000256" key="8">
    <source>
        <dbReference type="ARBA" id="ARBA00023268"/>
    </source>
</evidence>
<comment type="function">
    <text evidence="9">Plays a central role in 2-thiolation of mcm(5)S(2)U at tRNA wobble positions of cytosolic tRNA(Lys), tRNA(Glu) and tRNA(Gln). Acts by mediating the C-terminal thiocarboxylation of the sulfur carrier URM1. Its N-terminus first activates URM1 as acyl-adenylate (-COAMP), then the persulfide sulfur on the catalytic cysteine is transferred to URM1 to form thiocarboxylation (-COSH) of its C-terminus. The reaction probably involves hydrogen sulfide that is generated from the persulfide intermediate and that acts as nucleophile towards URM1. Subsequently, a transient disulfide bond is formed. Does not use thiosulfate as sulfur donor; NFS1 probably acting as a sulfur donor for thiocarboxylation reactions.</text>
</comment>
<feature type="binding site" evidence="9">
    <location>
        <position position="124"/>
    </location>
    <ligand>
        <name>ATP</name>
        <dbReference type="ChEBI" id="CHEBI:30616"/>
    </ligand>
</feature>
<dbReference type="GO" id="GO:0004792">
    <property type="term" value="F:thiosulfate-cyanide sulfurtransferase activity"/>
    <property type="evidence" value="ECO:0007669"/>
    <property type="project" value="TreeGrafter"/>
</dbReference>
<feature type="active site" description="Glycyl thioester intermediate; for adenylyltransferase activity" evidence="9">
    <location>
        <position position="262"/>
    </location>
</feature>
<keyword evidence="9" id="KW-0819">tRNA processing</keyword>
<dbReference type="InterPro" id="IPR000594">
    <property type="entry name" value="ThiF_NAD_FAD-bd"/>
</dbReference>
<evidence type="ECO:0000256" key="3">
    <source>
        <dbReference type="ARBA" id="ARBA00022723"/>
    </source>
</evidence>
<dbReference type="GO" id="GO:0032447">
    <property type="term" value="P:protein urmylation"/>
    <property type="evidence" value="ECO:0007669"/>
    <property type="project" value="TreeGrafter"/>
</dbReference>
<proteinExistence type="inferred from homology"/>
<sequence>MDRIQKLEKEINSLRKALQEKESELFEMKSNWMPVHPNNNLNQGYTAQCEQLNMKNVTKVFYGDNLPKWAIERYSRQILLPDIGVQGQERLCAAKVLVVGAGGLGCPASVYLAGAGVGEIGIVDYDNVDLTNIHRQILHTERDQNMSKAESAAETLRSINSHIKITPYTVQLDSDNALGIASRYDVILDCSDNVPTRYLLNDVCAIAKIPLISGSALKMEGQLTVYGYRAERNHNEKDLSHQGPCYRCVFPNPPPAEAVGSCSANGVAGPVPGVIGALQALEAIKLIVGQTHEKLLVGRLLIFDGEDVSFRTVKLRPRNPQCAACSESPTITRLVDYEAFCKAQAKEKKKQEARLKTQRRREEKEKRMTGQSYYGFRTTKIPDGDKKKWIQDVPKSERKMGPRCKSEFCAKGTYRHCSSITEEGRAKLFHHFWNELDWKGKKNFVRSLVDTVPPKRRRLKHKGMVSRKGDTKLYHLKHQEERLPVCRVMFLNTLGIKEAMVRCWLIGEKPKLPKKPIKSLNVNSYIDNLPKAPARCQYCTDIQYINLDSIKNLYQLYNMYVRDMKAKGVVPASRKTFSNVATAKNIRIFKPKNDTDICDLDLDLQILSPEYRITALELEEQLKKLNLEVDSKQKQRHLLVDVRSEAEFNMCRIDGAVNYPIDQFRGEKVDEVLRMVNDKNQVTFVCRRGNDSQIAAKMVIDLIDEEHKDKVKDLVGGLHAWSDSVDGDFPIY</sequence>
<dbReference type="FunFam" id="3.40.50.720:FF:000033">
    <property type="entry name" value="Adenylyltransferase and sulfurtransferase MOCS3"/>
    <property type="match status" value="1"/>
</dbReference>